<dbReference type="Proteomes" id="UP000605392">
    <property type="component" value="Unassembled WGS sequence"/>
</dbReference>
<reference evidence="1 2" key="1">
    <citation type="journal article" date="2019" name="Int. J. Syst. Evol. Microbiol.">
        <title>The Global Catalogue of Microorganisms (GCM) 10K type strain sequencing project: providing services to taxonomists for standard genome sequencing and annotation.</title>
        <authorList>
            <consortium name="The Broad Institute Genomics Platform"/>
            <consortium name="The Broad Institute Genome Sequencing Center for Infectious Disease"/>
            <person name="Wu L."/>
            <person name="Ma J."/>
        </authorList>
    </citation>
    <scope>NUCLEOTIDE SEQUENCE [LARGE SCALE GENOMIC DNA]</scope>
    <source>
        <strain evidence="1 2">CGMCC 1.12720</strain>
    </source>
</reference>
<evidence type="ECO:0000313" key="1">
    <source>
        <dbReference type="EMBL" id="GGF63466.1"/>
    </source>
</evidence>
<evidence type="ECO:0000313" key="2">
    <source>
        <dbReference type="Proteomes" id="UP000605392"/>
    </source>
</evidence>
<protein>
    <submittedName>
        <fullName evidence="1">Uncharacterized protein</fullName>
    </submittedName>
</protein>
<name>A0ACB5PQZ6_9BACT</name>
<keyword evidence="2" id="KW-1185">Reference proteome</keyword>
<organism evidence="1 2">
    <name type="scientific">Hymenobacter qilianensis</name>
    <dbReference type="NCBI Taxonomy" id="1385715"/>
    <lineage>
        <taxon>Bacteria</taxon>
        <taxon>Pseudomonadati</taxon>
        <taxon>Bacteroidota</taxon>
        <taxon>Cytophagia</taxon>
        <taxon>Cytophagales</taxon>
        <taxon>Hymenobacteraceae</taxon>
        <taxon>Hymenobacter</taxon>
    </lineage>
</organism>
<dbReference type="EMBL" id="BMFN01000002">
    <property type="protein sequence ID" value="GGF63466.1"/>
    <property type="molecule type" value="Genomic_DNA"/>
</dbReference>
<sequence length="560" mass="61666">MNTATVGGFFRVLLLPLLLLALSIGGLGAYYETNDDLIITQLLRGVTAAAPVTDLHLYFHGFAPILAALYAQFPAVPWYGLSLYALLYTALVLLFAVLNRLLAACLTAWQITSLLILFFCLVFIENSLWFNYMRVPLLLAGAGGLFAAQRNHRSGAIAVGILAFGLAWLIRPSAAVLGLLVAVPGGVWLGQRRGAYVLAAALLVAGVGGIFLTLTRSPEATRFRVLDVLKSNLNDFQLYQPQPKTVHDTLGVQAVSHWILSDSALVNEAFFQRTVPQNTDYFLRESAPAKLATLGRLVVRDYFPLLLLNALIYASLLRSPPTRGRLAFWLTQLGFGLLILGIGVALKLPPRLGLPLFTLFTLGNVAYWLRLTIAARVPFPRLAVSILVVATGVYGYKTLHRKQLLAAERFHHEAYLAALNRATAGGQMLVTANLEVAYKSLSPFQVYELPGRQLPLTGWATLHPSLPRLRQKLTGTRDFSASLYRLANKPGVQWVLAPEVVPFLHRYSQHSGPSERLGLTFTLLNRITADSTLPQLYEVRPRIIEKPQKPKFCNSPRIAI</sequence>
<proteinExistence type="predicted"/>
<comment type="caution">
    <text evidence="1">The sequence shown here is derived from an EMBL/GenBank/DDBJ whole genome shotgun (WGS) entry which is preliminary data.</text>
</comment>
<gene>
    <name evidence="1" type="ORF">GCM10011375_18040</name>
</gene>
<accession>A0ACB5PQZ6</accession>